<dbReference type="EMBL" id="CAFBPK010000023">
    <property type="protein sequence ID" value="CAB5026040.1"/>
    <property type="molecule type" value="Genomic_DNA"/>
</dbReference>
<dbReference type="EMBL" id="CAESAI010000047">
    <property type="protein sequence ID" value="CAB4343911.1"/>
    <property type="molecule type" value="Genomic_DNA"/>
</dbReference>
<protein>
    <submittedName>
        <fullName evidence="4">Unannotated protein</fullName>
    </submittedName>
</protein>
<evidence type="ECO:0000313" key="2">
    <source>
        <dbReference type="EMBL" id="CAB4343911.1"/>
    </source>
</evidence>
<dbReference type="EMBL" id="CAFBQG010000120">
    <property type="protein sequence ID" value="CAB5050937.1"/>
    <property type="molecule type" value="Genomic_DNA"/>
</dbReference>
<dbReference type="EMBL" id="CAEZYC010000021">
    <property type="protein sequence ID" value="CAB4705301.1"/>
    <property type="molecule type" value="Genomic_DNA"/>
</dbReference>
<dbReference type="EMBL" id="CAFAAO010000020">
    <property type="protein sequence ID" value="CAB4811076.1"/>
    <property type="molecule type" value="Genomic_DNA"/>
</dbReference>
<dbReference type="EMBL" id="CAFBIX010000090">
    <property type="protein sequence ID" value="CAB4851017.1"/>
    <property type="molecule type" value="Genomic_DNA"/>
</dbReference>
<gene>
    <name evidence="4" type="ORF">UFOPK2648_00550</name>
    <name evidence="5" type="ORF">UFOPK3037_01309</name>
    <name evidence="6" type="ORF">UFOPK3278_01376</name>
    <name evidence="2" type="ORF">UFOPK3406_01300</name>
    <name evidence="3" type="ORF">UFOPK3925_01516</name>
    <name evidence="7" type="ORF">UFOPK4097_01236</name>
    <name evidence="8" type="ORF">UFOPK4301_00949</name>
</gene>
<dbReference type="InterPro" id="IPR035069">
    <property type="entry name" value="TTHA1013/TTHA0281-like"/>
</dbReference>
<evidence type="ECO:0000313" key="8">
    <source>
        <dbReference type="EMBL" id="CAB5050937.1"/>
    </source>
</evidence>
<dbReference type="EMBL" id="CAESAD010000017">
    <property type="protein sequence ID" value="CAB4345187.1"/>
    <property type="molecule type" value="Genomic_DNA"/>
</dbReference>
<reference evidence="4" key="1">
    <citation type="submission" date="2020-05" db="EMBL/GenBank/DDBJ databases">
        <authorList>
            <person name="Chiriac C."/>
            <person name="Salcher M."/>
            <person name="Ghai R."/>
            <person name="Kavagutti S V."/>
        </authorList>
    </citation>
    <scope>NUCLEOTIDE SEQUENCE</scope>
</reference>
<dbReference type="AlphaFoldDB" id="A0A6J6Q0M7"/>
<dbReference type="Gene3D" id="1.10.10.60">
    <property type="entry name" value="Homeodomain-like"/>
    <property type="match status" value="1"/>
</dbReference>
<keyword evidence="1" id="KW-0175">Coiled coil</keyword>
<organism evidence="4">
    <name type="scientific">freshwater metagenome</name>
    <dbReference type="NCBI Taxonomy" id="449393"/>
    <lineage>
        <taxon>unclassified sequences</taxon>
        <taxon>metagenomes</taxon>
        <taxon>ecological metagenomes</taxon>
    </lineage>
</organism>
<accession>A0A6J6Q0M7</accession>
<sequence>MVEVVERKTYHVDAYQDDKWWVLQVQEMPNAISQVKSLDQADEWIREAINIVSDEPEDSFDVVIIPVVGEELEAALAEAREFAAELDQFQQRMARMSRSVVHELSKLNIKGKDIAAILKVSPQRVSQLLKGNK</sequence>
<evidence type="ECO:0000256" key="1">
    <source>
        <dbReference type="SAM" id="Coils"/>
    </source>
</evidence>
<feature type="coiled-coil region" evidence="1">
    <location>
        <begin position="72"/>
        <end position="99"/>
    </location>
</feature>
<evidence type="ECO:0000313" key="3">
    <source>
        <dbReference type="EMBL" id="CAB4345187.1"/>
    </source>
</evidence>
<name>A0A6J6Q0M7_9ZZZZ</name>
<dbReference type="SUPFAM" id="SSF143100">
    <property type="entry name" value="TTHA1013/TTHA0281-like"/>
    <property type="match status" value="1"/>
</dbReference>
<proteinExistence type="predicted"/>
<evidence type="ECO:0000313" key="5">
    <source>
        <dbReference type="EMBL" id="CAB4811076.1"/>
    </source>
</evidence>
<evidence type="ECO:0000313" key="4">
    <source>
        <dbReference type="EMBL" id="CAB4705301.1"/>
    </source>
</evidence>
<evidence type="ECO:0000313" key="7">
    <source>
        <dbReference type="EMBL" id="CAB5026040.1"/>
    </source>
</evidence>
<evidence type="ECO:0000313" key="6">
    <source>
        <dbReference type="EMBL" id="CAB4851017.1"/>
    </source>
</evidence>